<dbReference type="Proteomes" id="UP000501812">
    <property type="component" value="Chromosome"/>
</dbReference>
<evidence type="ECO:0000313" key="2">
    <source>
        <dbReference type="Proteomes" id="UP000501812"/>
    </source>
</evidence>
<accession>A0A858RKM4</accession>
<reference evidence="1 2" key="1">
    <citation type="submission" date="2020-04" db="EMBL/GenBank/DDBJ databases">
        <title>Luteolibacter sp. G-1-1-1 isolated from soil.</title>
        <authorList>
            <person name="Dahal R.H."/>
        </authorList>
    </citation>
    <scope>NUCLEOTIDE SEQUENCE [LARGE SCALE GENOMIC DNA]</scope>
    <source>
        <strain evidence="1 2">G-1-1-1</strain>
    </source>
</reference>
<evidence type="ECO:0000313" key="1">
    <source>
        <dbReference type="EMBL" id="QJE96939.1"/>
    </source>
</evidence>
<name>A0A858RKM4_9BACT</name>
<dbReference type="RefSeq" id="WP_169455339.1">
    <property type="nucleotide sequence ID" value="NZ_CP051774.1"/>
</dbReference>
<protein>
    <submittedName>
        <fullName evidence="1">Uncharacterized protein</fullName>
    </submittedName>
</protein>
<dbReference type="EMBL" id="CP051774">
    <property type="protein sequence ID" value="QJE96939.1"/>
    <property type="molecule type" value="Genomic_DNA"/>
</dbReference>
<dbReference type="KEGG" id="luo:HHL09_14465"/>
<keyword evidence="2" id="KW-1185">Reference proteome</keyword>
<proteinExistence type="predicted"/>
<dbReference type="AlphaFoldDB" id="A0A858RKM4"/>
<gene>
    <name evidence="1" type="ORF">HHL09_14465</name>
</gene>
<organism evidence="1 2">
    <name type="scientific">Luteolibacter luteus</name>
    <dbReference type="NCBI Taxonomy" id="2728835"/>
    <lineage>
        <taxon>Bacteria</taxon>
        <taxon>Pseudomonadati</taxon>
        <taxon>Verrucomicrobiota</taxon>
        <taxon>Verrucomicrobiia</taxon>
        <taxon>Verrucomicrobiales</taxon>
        <taxon>Verrucomicrobiaceae</taxon>
        <taxon>Luteolibacter</taxon>
    </lineage>
</organism>
<sequence length="245" mass="27642">MRRTLAKTLASSVNRNHFPSVTIVRDSEIPLFRLERKGIDEVPVDFSFKGRVDRNMMELRVLTEMGEVIDESPSRWIVVAHPAGLALRGISHLFPPGGGMLDTDFLWCEASAAHDGNPGDDRLAVPDGWNGSYGASRGLWAVRSEHWTTVLETCRTLMGEMPRQISASALWTQVVHELPLRKQRFERGEVLAPQADRMNWDEILRAAYVTVPDWPPEAQRRFLQALYFSTYYGDAGGSFLNILES</sequence>